<keyword evidence="1 2" id="KW-0732">Signal</keyword>
<dbReference type="RefSeq" id="WP_111062504.1">
    <property type="nucleotide sequence ID" value="NZ_JBHUCU010000027.1"/>
</dbReference>
<gene>
    <name evidence="4" type="ORF">DNU06_06870</name>
</gene>
<dbReference type="EMBL" id="QKSB01000003">
    <property type="protein sequence ID" value="PZE17544.1"/>
    <property type="molecule type" value="Genomic_DNA"/>
</dbReference>
<feature type="domain" description="Secretion system C-terminal sorting" evidence="3">
    <location>
        <begin position="615"/>
        <end position="684"/>
    </location>
</feature>
<evidence type="ECO:0000313" key="5">
    <source>
        <dbReference type="Proteomes" id="UP000249248"/>
    </source>
</evidence>
<accession>A0A2W1N182</accession>
<feature type="signal peptide" evidence="2">
    <location>
        <begin position="1"/>
        <end position="21"/>
    </location>
</feature>
<comment type="caution">
    <text evidence="4">The sequence shown here is derived from an EMBL/GenBank/DDBJ whole genome shotgun (WGS) entry which is preliminary data.</text>
</comment>
<dbReference type="PANTHER" id="PTHR35580:SF1">
    <property type="entry name" value="PHYTASE-LIKE DOMAIN-CONTAINING PROTEIN"/>
    <property type="match status" value="1"/>
</dbReference>
<proteinExistence type="predicted"/>
<dbReference type="InterPro" id="IPR052918">
    <property type="entry name" value="Motility_Chemotaxis_Reg"/>
</dbReference>
<protein>
    <recommendedName>
        <fullName evidence="3">Secretion system C-terminal sorting domain-containing protein</fullName>
    </recommendedName>
</protein>
<sequence>MYKTIKLIVFLCFTTFTPLRAQTFEWVKAFNGLLFNDCISLDLSSSGHLITAGTFSGSADFDPGQGTTMLTSVGFTDVYVQKMDTSGNFIWAKSFGGIMGENINQVISDDLGNIYIIGGFKGTVDFNPGSGTVNLTSNGVSDSFILKLDPSGNFLWVNSLSGTSVAVPYDIALDSTGNIYTVGGFSGTIDFDPGSNTMNLTSNGQSDVFVHKMDANGIFQWVKTLGGTNQERALSVITDNSGHLYIAGEFSDTVDFDPGSSLTNLSSNGLSDVFILKLDLDGNFVWAKSFGSVTEDNVYDISVDEFDNVYTLGHFAIAADFDPSAGVYNLTTIGSTALFVQTMDAAGNFIKAITIGGYDNIVGRAITTDHLNNLYITGDFSGDIDFNPGDGTTNLSTIGSTDMFIVKIDFLGFFKWVKTFGGTGQVSGNAISVDTLGNIYTGGCFSGTADFDPNIGVANLSVSGNTFTDNFVHKMSQCMTTIHVTDHQTACNSYTWIDGTEYTSSNVVATHNLISAYGCDSIITLNLTIHTMDISTAMNGLHLQSNNALATSYQWLNCDNDNAVIPNETNQSYTVTSNGSYAVIVNENGCVDTSTCMLVDFVGLNQTNKQTISLHPNPAKGNSTLYFDQIQKESIISIFSTNGQLIQQIILKDDDQQTIDLGEQTSGLYYINVTNKSGNSTQFILINEE</sequence>
<feature type="chain" id="PRO_5015907991" description="Secretion system C-terminal sorting domain-containing protein" evidence="2">
    <location>
        <begin position="22"/>
        <end position="689"/>
    </location>
</feature>
<keyword evidence="5" id="KW-1185">Reference proteome</keyword>
<evidence type="ECO:0000259" key="3">
    <source>
        <dbReference type="Pfam" id="PF18962"/>
    </source>
</evidence>
<evidence type="ECO:0000256" key="1">
    <source>
        <dbReference type="ARBA" id="ARBA00022729"/>
    </source>
</evidence>
<name>A0A2W1N182_9FLAO</name>
<dbReference type="NCBIfam" id="TIGR04183">
    <property type="entry name" value="Por_Secre_tail"/>
    <property type="match status" value="1"/>
</dbReference>
<evidence type="ECO:0000256" key="2">
    <source>
        <dbReference type="SAM" id="SignalP"/>
    </source>
</evidence>
<dbReference type="PANTHER" id="PTHR35580">
    <property type="entry name" value="CELL SURFACE GLYCOPROTEIN (S-LAYER PROTEIN)-LIKE PROTEIN"/>
    <property type="match status" value="1"/>
</dbReference>
<dbReference type="Pfam" id="PF18962">
    <property type="entry name" value="Por_Secre_tail"/>
    <property type="match status" value="1"/>
</dbReference>
<dbReference type="SUPFAM" id="SSF63829">
    <property type="entry name" value="Calcium-dependent phosphotriesterase"/>
    <property type="match status" value="1"/>
</dbReference>
<dbReference type="OrthoDB" id="9811934at2"/>
<dbReference type="InterPro" id="IPR026444">
    <property type="entry name" value="Secre_tail"/>
</dbReference>
<organism evidence="4 5">
    <name type="scientific">Putridiphycobacter roseus</name>
    <dbReference type="NCBI Taxonomy" id="2219161"/>
    <lineage>
        <taxon>Bacteria</taxon>
        <taxon>Pseudomonadati</taxon>
        <taxon>Bacteroidota</taxon>
        <taxon>Flavobacteriia</taxon>
        <taxon>Flavobacteriales</taxon>
        <taxon>Crocinitomicaceae</taxon>
        <taxon>Putridiphycobacter</taxon>
    </lineage>
</organism>
<reference evidence="4 5" key="1">
    <citation type="submission" date="2018-06" db="EMBL/GenBank/DDBJ databases">
        <title>The draft genome sequence of Crocinitomix sp. SM1701.</title>
        <authorList>
            <person name="Zhang X."/>
        </authorList>
    </citation>
    <scope>NUCLEOTIDE SEQUENCE [LARGE SCALE GENOMIC DNA]</scope>
    <source>
        <strain evidence="4 5">SM1701</strain>
    </source>
</reference>
<dbReference type="Proteomes" id="UP000249248">
    <property type="component" value="Unassembled WGS sequence"/>
</dbReference>
<dbReference type="AlphaFoldDB" id="A0A2W1N182"/>
<evidence type="ECO:0000313" key="4">
    <source>
        <dbReference type="EMBL" id="PZE17544.1"/>
    </source>
</evidence>